<dbReference type="GO" id="GO:0046872">
    <property type="term" value="F:metal ion binding"/>
    <property type="evidence" value="ECO:0007669"/>
    <property type="project" value="UniProtKB-KW"/>
</dbReference>
<name>A0A101R1A2_9ACTN</name>
<accession>A0A101R1A2</accession>
<dbReference type="PROSITE" id="PS00629">
    <property type="entry name" value="IMP_1"/>
    <property type="match status" value="1"/>
</dbReference>
<evidence type="ECO:0000256" key="4">
    <source>
        <dbReference type="ARBA" id="ARBA00022801"/>
    </source>
</evidence>
<comment type="caution">
    <text evidence="7">The sequence shown here is derived from an EMBL/GenBank/DDBJ whole genome shotgun (WGS) entry which is preliminary data.</text>
</comment>
<dbReference type="SUPFAM" id="SSF56655">
    <property type="entry name" value="Carbohydrate phosphatase"/>
    <property type="match status" value="1"/>
</dbReference>
<dbReference type="STRING" id="68231.AQJ30_08970"/>
<dbReference type="GO" id="GO:0007165">
    <property type="term" value="P:signal transduction"/>
    <property type="evidence" value="ECO:0007669"/>
    <property type="project" value="TreeGrafter"/>
</dbReference>
<organism evidence="7 8">
    <name type="scientific">Streptomyces longwoodensis</name>
    <dbReference type="NCBI Taxonomy" id="68231"/>
    <lineage>
        <taxon>Bacteria</taxon>
        <taxon>Bacillati</taxon>
        <taxon>Actinomycetota</taxon>
        <taxon>Actinomycetes</taxon>
        <taxon>Kitasatosporales</taxon>
        <taxon>Streptomycetaceae</taxon>
        <taxon>Streptomyces</taxon>
    </lineage>
</organism>
<dbReference type="InterPro" id="IPR020583">
    <property type="entry name" value="Inositol_monoP_metal-BS"/>
</dbReference>
<dbReference type="PRINTS" id="PR00377">
    <property type="entry name" value="IMPHPHTASES"/>
</dbReference>
<feature type="binding site" evidence="6">
    <location>
        <position position="82"/>
    </location>
    <ligand>
        <name>Mg(2+)</name>
        <dbReference type="ChEBI" id="CHEBI:18420"/>
        <label>1</label>
        <note>catalytic</note>
    </ligand>
</feature>
<dbReference type="Gene3D" id="3.30.540.10">
    <property type="entry name" value="Fructose-1,6-Bisphosphatase, subunit A, domain 1"/>
    <property type="match status" value="1"/>
</dbReference>
<dbReference type="EC" id="3.1.3.25" evidence="2"/>
<dbReference type="Gene3D" id="3.40.190.80">
    <property type="match status" value="1"/>
</dbReference>
<keyword evidence="3 6" id="KW-0479">Metal-binding</keyword>
<evidence type="ECO:0000313" key="7">
    <source>
        <dbReference type="EMBL" id="KUN39783.1"/>
    </source>
</evidence>
<feature type="binding site" evidence="6">
    <location>
        <position position="79"/>
    </location>
    <ligand>
        <name>Mg(2+)</name>
        <dbReference type="ChEBI" id="CHEBI:18420"/>
        <label>1</label>
        <note>catalytic</note>
    </ligand>
</feature>
<dbReference type="AlphaFoldDB" id="A0A101R1A2"/>
<gene>
    <name evidence="7" type="ORF">AQJ30_08970</name>
</gene>
<dbReference type="Pfam" id="PF00459">
    <property type="entry name" value="Inositol_P"/>
    <property type="match status" value="1"/>
</dbReference>
<evidence type="ECO:0000256" key="6">
    <source>
        <dbReference type="PIRSR" id="PIRSR600760-2"/>
    </source>
</evidence>
<dbReference type="GO" id="GO:0006020">
    <property type="term" value="P:inositol metabolic process"/>
    <property type="evidence" value="ECO:0007669"/>
    <property type="project" value="TreeGrafter"/>
</dbReference>
<evidence type="ECO:0000256" key="2">
    <source>
        <dbReference type="ARBA" id="ARBA00013106"/>
    </source>
</evidence>
<dbReference type="Proteomes" id="UP000053271">
    <property type="component" value="Unassembled WGS sequence"/>
</dbReference>
<evidence type="ECO:0000256" key="1">
    <source>
        <dbReference type="ARBA" id="ARBA00001033"/>
    </source>
</evidence>
<sequence>MLLETAVQACHRAGRILMAARAENLLTHPKQGAHDLVTEYDLRAETAIVETLLARHPDSTVTGEEGGDRGSGAIRWYVDPIDGTNNFAHGLPLFCVSIAAALDGVLVAACVYDPSRDETFTSVCGALELNGRPLPSAAPVGGPAVVLTDFPRGGSNPDERELALWAGLVRAYDVRRIGSSALALAYTAVGRGQIACNLGTRSWDVAAGAALIAAAGGRYLTPGLAAGATLHERLEAPAFLAYGPGVAHSALLEAELTRLGRLMLTSTEEVVR</sequence>
<protein>
    <recommendedName>
        <fullName evidence="2">inositol-phosphate phosphatase</fullName>
        <ecNumber evidence="2">3.1.3.25</ecNumber>
    </recommendedName>
</protein>
<dbReference type="GO" id="GO:0008934">
    <property type="term" value="F:inositol monophosphate 1-phosphatase activity"/>
    <property type="evidence" value="ECO:0007669"/>
    <property type="project" value="TreeGrafter"/>
</dbReference>
<feature type="binding site" evidence="6">
    <location>
        <position position="64"/>
    </location>
    <ligand>
        <name>Mg(2+)</name>
        <dbReference type="ChEBI" id="CHEBI:18420"/>
        <label>1</label>
        <note>catalytic</note>
    </ligand>
</feature>
<keyword evidence="4" id="KW-0378">Hydrolase</keyword>
<dbReference type="InterPro" id="IPR000760">
    <property type="entry name" value="Inositol_monophosphatase-like"/>
</dbReference>
<keyword evidence="5 6" id="KW-0460">Magnesium</keyword>
<comment type="cofactor">
    <cofactor evidence="6">
        <name>Mg(2+)</name>
        <dbReference type="ChEBI" id="CHEBI:18420"/>
    </cofactor>
</comment>
<dbReference type="PANTHER" id="PTHR20854">
    <property type="entry name" value="INOSITOL MONOPHOSPHATASE"/>
    <property type="match status" value="1"/>
</dbReference>
<keyword evidence="8" id="KW-1185">Reference proteome</keyword>
<evidence type="ECO:0000256" key="5">
    <source>
        <dbReference type="ARBA" id="ARBA00022842"/>
    </source>
</evidence>
<dbReference type="InterPro" id="IPR020550">
    <property type="entry name" value="Inositol_monophosphatase_CS"/>
</dbReference>
<reference evidence="7 8" key="1">
    <citation type="submission" date="2015-10" db="EMBL/GenBank/DDBJ databases">
        <title>Draft genome sequence of Streptomyces longwoodensis DSM 41677, type strain for the species Streptomyces longwoodensis.</title>
        <authorList>
            <person name="Ruckert C."/>
            <person name="Winkler A."/>
            <person name="Kalinowski J."/>
            <person name="Kampfer P."/>
            <person name="Glaeser S."/>
        </authorList>
    </citation>
    <scope>NUCLEOTIDE SEQUENCE [LARGE SCALE GENOMIC DNA]</scope>
    <source>
        <strain evidence="7 8">DSM 41677</strain>
    </source>
</reference>
<feature type="binding site" evidence="6">
    <location>
        <position position="81"/>
    </location>
    <ligand>
        <name>Mg(2+)</name>
        <dbReference type="ChEBI" id="CHEBI:18420"/>
        <label>1</label>
        <note>catalytic</note>
    </ligand>
</feature>
<evidence type="ECO:0000256" key="3">
    <source>
        <dbReference type="ARBA" id="ARBA00022723"/>
    </source>
</evidence>
<proteinExistence type="predicted"/>
<evidence type="ECO:0000313" key="8">
    <source>
        <dbReference type="Proteomes" id="UP000053271"/>
    </source>
</evidence>
<dbReference type="EMBL" id="LMWS01000010">
    <property type="protein sequence ID" value="KUN39783.1"/>
    <property type="molecule type" value="Genomic_DNA"/>
</dbReference>
<dbReference type="PROSITE" id="PS00630">
    <property type="entry name" value="IMP_2"/>
    <property type="match status" value="1"/>
</dbReference>
<dbReference type="GO" id="GO:0046854">
    <property type="term" value="P:phosphatidylinositol phosphate biosynthetic process"/>
    <property type="evidence" value="ECO:0007669"/>
    <property type="project" value="InterPro"/>
</dbReference>
<feature type="binding site" evidence="6">
    <location>
        <position position="204"/>
    </location>
    <ligand>
        <name>Mg(2+)</name>
        <dbReference type="ChEBI" id="CHEBI:18420"/>
        <label>1</label>
        <note>catalytic</note>
    </ligand>
</feature>
<comment type="catalytic activity">
    <reaction evidence="1">
        <text>a myo-inositol phosphate + H2O = myo-inositol + phosphate</text>
        <dbReference type="Rhea" id="RHEA:24056"/>
        <dbReference type="ChEBI" id="CHEBI:15377"/>
        <dbReference type="ChEBI" id="CHEBI:17268"/>
        <dbReference type="ChEBI" id="CHEBI:43474"/>
        <dbReference type="ChEBI" id="CHEBI:84139"/>
        <dbReference type="EC" id="3.1.3.25"/>
    </reaction>
</comment>
<dbReference type="PANTHER" id="PTHR20854:SF4">
    <property type="entry name" value="INOSITOL-1-MONOPHOSPHATASE-RELATED"/>
    <property type="match status" value="1"/>
</dbReference>